<dbReference type="InterPro" id="IPR002502">
    <property type="entry name" value="Amidase_domain"/>
</dbReference>
<evidence type="ECO:0000256" key="7">
    <source>
        <dbReference type="ARBA" id="ARBA00022723"/>
    </source>
</evidence>
<keyword evidence="6" id="KW-0963">Cytoplasm</keyword>
<evidence type="ECO:0000256" key="9">
    <source>
        <dbReference type="ARBA" id="ARBA00022833"/>
    </source>
</evidence>
<dbReference type="RefSeq" id="WP_284722406.1">
    <property type="nucleotide sequence ID" value="NZ_BSND01000003.1"/>
</dbReference>
<comment type="caution">
    <text evidence="14">The sequence shown here is derived from an EMBL/GenBank/DDBJ whole genome shotgun (WGS) entry which is preliminary data.</text>
</comment>
<evidence type="ECO:0000313" key="14">
    <source>
        <dbReference type="EMBL" id="GLP98778.1"/>
    </source>
</evidence>
<keyword evidence="10" id="KW-0961">Cell wall biogenesis/degradation</keyword>
<comment type="similarity">
    <text evidence="4">Belongs to the N-acetylmuramoyl-L-alanine amidase 2 family.</text>
</comment>
<evidence type="ECO:0000256" key="12">
    <source>
        <dbReference type="ARBA" id="ARBA00042615"/>
    </source>
</evidence>
<dbReference type="EMBL" id="BSND01000003">
    <property type="protein sequence ID" value="GLP98778.1"/>
    <property type="molecule type" value="Genomic_DNA"/>
</dbReference>
<name>A0ABQ5TUE0_9GAMM</name>
<dbReference type="PANTHER" id="PTHR30417:SF4">
    <property type="entry name" value="1,6-ANHYDRO-N-ACETYLMURAMYL-L-ALANINE AMIDASE AMPD"/>
    <property type="match status" value="1"/>
</dbReference>
<proteinExistence type="inferred from homology"/>
<protein>
    <recommendedName>
        <fullName evidence="11">1,6-anhydro-N-acetylmuramyl-L-alanine amidase AmpD</fullName>
        <ecNumber evidence="5">3.5.1.28</ecNumber>
    </recommendedName>
    <alternativeName>
        <fullName evidence="12">N-acetylmuramoyl-L-alanine amidase</fullName>
    </alternativeName>
</protein>
<reference evidence="14" key="2">
    <citation type="submission" date="2023-01" db="EMBL/GenBank/DDBJ databases">
        <title>Draft genome sequence of Methylophaga thalassica strain NBRC 102424.</title>
        <authorList>
            <person name="Sun Q."/>
            <person name="Mori K."/>
        </authorList>
    </citation>
    <scope>NUCLEOTIDE SEQUENCE</scope>
    <source>
        <strain evidence="14">NBRC 102424</strain>
    </source>
</reference>
<dbReference type="SMART" id="SM00644">
    <property type="entry name" value="Ami_2"/>
    <property type="match status" value="1"/>
</dbReference>
<dbReference type="SUPFAM" id="SSF55846">
    <property type="entry name" value="N-acetylmuramoyl-L-alanine amidase-like"/>
    <property type="match status" value="1"/>
</dbReference>
<keyword evidence="8" id="KW-0378">Hydrolase</keyword>
<evidence type="ECO:0000256" key="5">
    <source>
        <dbReference type="ARBA" id="ARBA00011901"/>
    </source>
</evidence>
<keyword evidence="7" id="KW-0479">Metal-binding</keyword>
<dbReference type="InterPro" id="IPR036505">
    <property type="entry name" value="Amidase/PGRP_sf"/>
</dbReference>
<dbReference type="CDD" id="cd06583">
    <property type="entry name" value="PGRP"/>
    <property type="match status" value="1"/>
</dbReference>
<evidence type="ECO:0000313" key="15">
    <source>
        <dbReference type="Proteomes" id="UP001161423"/>
    </source>
</evidence>
<feature type="domain" description="N-acetylmuramoyl-L-alanine amidase" evidence="13">
    <location>
        <begin position="18"/>
        <end position="169"/>
    </location>
</feature>
<keyword evidence="15" id="KW-1185">Reference proteome</keyword>
<accession>A0ABQ5TUE0</accession>
<evidence type="ECO:0000256" key="1">
    <source>
        <dbReference type="ARBA" id="ARBA00001561"/>
    </source>
</evidence>
<dbReference type="Gene3D" id="3.40.80.10">
    <property type="entry name" value="Peptidoglycan recognition protein-like"/>
    <property type="match status" value="1"/>
</dbReference>
<dbReference type="EC" id="3.5.1.28" evidence="5"/>
<sequence length="185" mass="21186">MKINKQSGLIENAIITLSPNYDKRPDQHDLSGIVIHNISLPPGKFGDTFIDDLFLNKLDCSAHPYFKQLDGLKVSSHILIRRNGEVVQFVPFHQRAWHAGVSQWQGREKCNDFTIGIELEGCDDKPFAEVQYTELVQVIKALCHAYPKLTYEKITGHEHIAPGRKTDPGPYFDWQKLTTMLKREK</sequence>
<evidence type="ECO:0000256" key="11">
    <source>
        <dbReference type="ARBA" id="ARBA00039257"/>
    </source>
</evidence>
<dbReference type="Proteomes" id="UP001161423">
    <property type="component" value="Unassembled WGS sequence"/>
</dbReference>
<evidence type="ECO:0000256" key="6">
    <source>
        <dbReference type="ARBA" id="ARBA00022490"/>
    </source>
</evidence>
<comment type="cofactor">
    <cofactor evidence="2">
        <name>Zn(2+)</name>
        <dbReference type="ChEBI" id="CHEBI:29105"/>
    </cofactor>
</comment>
<evidence type="ECO:0000256" key="4">
    <source>
        <dbReference type="ARBA" id="ARBA00007553"/>
    </source>
</evidence>
<dbReference type="NCBIfam" id="NF008758">
    <property type="entry name" value="PRK11789.1"/>
    <property type="match status" value="1"/>
</dbReference>
<dbReference type="Pfam" id="PF01510">
    <property type="entry name" value="Amidase_2"/>
    <property type="match status" value="1"/>
</dbReference>
<evidence type="ECO:0000256" key="3">
    <source>
        <dbReference type="ARBA" id="ARBA00004496"/>
    </source>
</evidence>
<evidence type="ECO:0000256" key="10">
    <source>
        <dbReference type="ARBA" id="ARBA00023316"/>
    </source>
</evidence>
<comment type="subcellular location">
    <subcellularLocation>
        <location evidence="3">Cytoplasm</location>
    </subcellularLocation>
</comment>
<gene>
    <name evidence="14" type="ORF">GCM10007891_06320</name>
</gene>
<dbReference type="PANTHER" id="PTHR30417">
    <property type="entry name" value="N-ACETYLMURAMOYL-L-ALANINE AMIDASE AMID"/>
    <property type="match status" value="1"/>
</dbReference>
<evidence type="ECO:0000259" key="13">
    <source>
        <dbReference type="SMART" id="SM00644"/>
    </source>
</evidence>
<reference evidence="14" key="1">
    <citation type="journal article" date="2014" name="Int. J. Syst. Evol. Microbiol.">
        <title>Complete genome of a new Firmicutes species belonging to the dominant human colonic microbiota ('Ruminococcus bicirculans') reveals two chromosomes and a selective capacity to utilize plant glucans.</title>
        <authorList>
            <consortium name="NISC Comparative Sequencing Program"/>
            <person name="Wegmann U."/>
            <person name="Louis P."/>
            <person name="Goesmann A."/>
            <person name="Henrissat B."/>
            <person name="Duncan S.H."/>
            <person name="Flint H.J."/>
        </authorList>
    </citation>
    <scope>NUCLEOTIDE SEQUENCE</scope>
    <source>
        <strain evidence="14">NBRC 102424</strain>
    </source>
</reference>
<comment type="catalytic activity">
    <reaction evidence="1">
        <text>Hydrolyzes the link between N-acetylmuramoyl residues and L-amino acid residues in certain cell-wall glycopeptides.</text>
        <dbReference type="EC" id="3.5.1.28"/>
    </reaction>
</comment>
<evidence type="ECO:0000256" key="2">
    <source>
        <dbReference type="ARBA" id="ARBA00001947"/>
    </source>
</evidence>
<organism evidence="14 15">
    <name type="scientific">Methylophaga thalassica</name>
    <dbReference type="NCBI Taxonomy" id="40223"/>
    <lineage>
        <taxon>Bacteria</taxon>
        <taxon>Pseudomonadati</taxon>
        <taxon>Pseudomonadota</taxon>
        <taxon>Gammaproteobacteria</taxon>
        <taxon>Thiotrichales</taxon>
        <taxon>Piscirickettsiaceae</taxon>
        <taxon>Methylophaga</taxon>
    </lineage>
</organism>
<dbReference type="InterPro" id="IPR051206">
    <property type="entry name" value="NAMLAA_amidase_2"/>
</dbReference>
<keyword evidence="9" id="KW-0862">Zinc</keyword>
<evidence type="ECO:0000256" key="8">
    <source>
        <dbReference type="ARBA" id="ARBA00022801"/>
    </source>
</evidence>